<sequence>MSASSPTIALIGLGEVGRIFAKALHGRGVALRIASRPSARAERAAADLGLALAADAAAAAARADLVLITTTGESLLAVARQIAPAVARGTIVADLTSAAPRDVAAAAGVMPAGAENYVDVAIMGAVSLHGIGTPLLASGPAAARFAAMATPLGFHVDARAGSAVGDASKLKLLRSVFAKGLDAVVNEAMLAAEAMGLRAELVGQLADFDRAPLREHIAMYLRTHPPHAARRLTEMQQAEDEILALGLPSLTTRAAIERYRRTAELARARPPAAEPLDAEQALAWLLAAERAAAIKS</sequence>
<gene>
    <name evidence="5" type="ORF">GCM10010994_56140</name>
</gene>
<feature type="active site" evidence="2">
    <location>
        <position position="171"/>
    </location>
</feature>
<dbReference type="SUPFAM" id="SSF48179">
    <property type="entry name" value="6-phosphogluconate dehydrogenase C-terminal domain-like"/>
    <property type="match status" value="1"/>
</dbReference>
<proteinExistence type="predicted"/>
<dbReference type="PANTHER" id="PTHR21363">
    <property type="entry name" value="PREPHENATE DEHYDROGENASE"/>
    <property type="match status" value="1"/>
</dbReference>
<evidence type="ECO:0000259" key="4">
    <source>
        <dbReference type="Pfam" id="PF09130"/>
    </source>
</evidence>
<name>A0A916XNX8_9HYPH</name>
<accession>A0A916XNX8</accession>
<dbReference type="InterPro" id="IPR036291">
    <property type="entry name" value="NAD(P)-bd_dom_sf"/>
</dbReference>
<protein>
    <recommendedName>
        <fullName evidence="7">NAD(P)-dependent oxidoreductase</fullName>
    </recommendedName>
</protein>
<dbReference type="Gene3D" id="1.10.1040.10">
    <property type="entry name" value="N-(1-d-carboxylethyl)-l-norvaline Dehydrogenase, domain 2"/>
    <property type="match status" value="1"/>
</dbReference>
<dbReference type="Proteomes" id="UP000637002">
    <property type="component" value="Unassembled WGS sequence"/>
</dbReference>
<comment type="caution">
    <text evidence="5">The sequence shown here is derived from an EMBL/GenBank/DDBJ whole genome shotgun (WGS) entry which is preliminary data.</text>
</comment>
<keyword evidence="6" id="KW-1185">Reference proteome</keyword>
<dbReference type="InterPro" id="IPR050812">
    <property type="entry name" value="Preph/Arog_dehydrog"/>
</dbReference>
<evidence type="ECO:0008006" key="7">
    <source>
        <dbReference type="Google" id="ProtNLM"/>
    </source>
</evidence>
<keyword evidence="1" id="KW-0560">Oxidoreductase</keyword>
<evidence type="ECO:0000313" key="6">
    <source>
        <dbReference type="Proteomes" id="UP000637002"/>
    </source>
</evidence>
<dbReference type="InterPro" id="IPR008927">
    <property type="entry name" value="6-PGluconate_DH-like_C_sf"/>
</dbReference>
<dbReference type="InterPro" id="IPR013328">
    <property type="entry name" value="6PGD_dom2"/>
</dbReference>
<dbReference type="PANTHER" id="PTHR21363:SF0">
    <property type="entry name" value="PREPHENATE DEHYDROGENASE [NADP(+)]"/>
    <property type="match status" value="1"/>
</dbReference>
<dbReference type="Pfam" id="PF09130">
    <property type="entry name" value="DUF1932"/>
    <property type="match status" value="1"/>
</dbReference>
<reference evidence="5" key="1">
    <citation type="journal article" date="2014" name="Int. J. Syst. Evol. Microbiol.">
        <title>Complete genome sequence of Corynebacterium casei LMG S-19264T (=DSM 44701T), isolated from a smear-ripened cheese.</title>
        <authorList>
            <consortium name="US DOE Joint Genome Institute (JGI-PGF)"/>
            <person name="Walter F."/>
            <person name="Albersmeier A."/>
            <person name="Kalinowski J."/>
            <person name="Ruckert C."/>
        </authorList>
    </citation>
    <scope>NUCLEOTIDE SEQUENCE</scope>
    <source>
        <strain evidence="5">CGMCC 1.12919</strain>
    </source>
</reference>
<dbReference type="Pfam" id="PF03446">
    <property type="entry name" value="NAD_binding_2"/>
    <property type="match status" value="1"/>
</dbReference>
<dbReference type="SUPFAM" id="SSF51735">
    <property type="entry name" value="NAD(P)-binding Rossmann-fold domains"/>
    <property type="match status" value="1"/>
</dbReference>
<dbReference type="PIRSF" id="PIRSF000103">
    <property type="entry name" value="HIBADH"/>
    <property type="match status" value="1"/>
</dbReference>
<dbReference type="EMBL" id="BMGG01000011">
    <property type="protein sequence ID" value="GGC91141.1"/>
    <property type="molecule type" value="Genomic_DNA"/>
</dbReference>
<dbReference type="GO" id="GO:0050661">
    <property type="term" value="F:NADP binding"/>
    <property type="evidence" value="ECO:0007669"/>
    <property type="project" value="InterPro"/>
</dbReference>
<dbReference type="GO" id="GO:0008977">
    <property type="term" value="F:prephenate dehydrogenase (NAD+) activity"/>
    <property type="evidence" value="ECO:0007669"/>
    <property type="project" value="TreeGrafter"/>
</dbReference>
<dbReference type="GO" id="GO:0006571">
    <property type="term" value="P:tyrosine biosynthetic process"/>
    <property type="evidence" value="ECO:0007669"/>
    <property type="project" value="TreeGrafter"/>
</dbReference>
<dbReference type="InterPro" id="IPR006115">
    <property type="entry name" value="6PGDH_NADP-bd"/>
</dbReference>
<dbReference type="InterPro" id="IPR015814">
    <property type="entry name" value="Pgluconate_DH_NAD-bd_C"/>
</dbReference>
<dbReference type="Gene3D" id="3.40.50.720">
    <property type="entry name" value="NAD(P)-binding Rossmann-like Domain"/>
    <property type="match status" value="1"/>
</dbReference>
<organism evidence="5 6">
    <name type="scientific">Chelatococcus reniformis</name>
    <dbReference type="NCBI Taxonomy" id="1494448"/>
    <lineage>
        <taxon>Bacteria</taxon>
        <taxon>Pseudomonadati</taxon>
        <taxon>Pseudomonadota</taxon>
        <taxon>Alphaproteobacteria</taxon>
        <taxon>Hyphomicrobiales</taxon>
        <taxon>Chelatococcaceae</taxon>
        <taxon>Chelatococcus</taxon>
    </lineage>
</organism>
<evidence type="ECO:0000259" key="3">
    <source>
        <dbReference type="Pfam" id="PF03446"/>
    </source>
</evidence>
<evidence type="ECO:0000256" key="1">
    <source>
        <dbReference type="ARBA" id="ARBA00023002"/>
    </source>
</evidence>
<feature type="domain" description="Phosphogluconate dehydrogenase NAD-binding putative C-terminal" evidence="4">
    <location>
        <begin position="192"/>
        <end position="261"/>
    </location>
</feature>
<dbReference type="InterPro" id="IPR015815">
    <property type="entry name" value="HIBADH-related"/>
</dbReference>
<feature type="domain" description="6-phosphogluconate dehydrogenase NADP-binding" evidence="3">
    <location>
        <begin position="7"/>
        <end position="143"/>
    </location>
</feature>
<evidence type="ECO:0000256" key="2">
    <source>
        <dbReference type="PIRSR" id="PIRSR000103-1"/>
    </source>
</evidence>
<reference evidence="5" key="2">
    <citation type="submission" date="2020-09" db="EMBL/GenBank/DDBJ databases">
        <authorList>
            <person name="Sun Q."/>
            <person name="Zhou Y."/>
        </authorList>
    </citation>
    <scope>NUCLEOTIDE SEQUENCE</scope>
    <source>
        <strain evidence="5">CGMCC 1.12919</strain>
    </source>
</reference>
<dbReference type="GO" id="GO:0070403">
    <property type="term" value="F:NAD+ binding"/>
    <property type="evidence" value="ECO:0007669"/>
    <property type="project" value="TreeGrafter"/>
</dbReference>
<evidence type="ECO:0000313" key="5">
    <source>
        <dbReference type="EMBL" id="GGC91141.1"/>
    </source>
</evidence>
<dbReference type="AlphaFoldDB" id="A0A916XNX8"/>
<dbReference type="RefSeq" id="WP_188612471.1">
    <property type="nucleotide sequence ID" value="NZ_BMGG01000011.1"/>
</dbReference>